<dbReference type="Gene3D" id="3.40.1190.20">
    <property type="match status" value="1"/>
</dbReference>
<dbReference type="InterPro" id="IPR000631">
    <property type="entry name" value="CARKD"/>
</dbReference>
<proteinExistence type="predicted"/>
<protein>
    <recommendedName>
        <fullName evidence="8">YjeF C-terminal domain-containing protein</fullName>
    </recommendedName>
</protein>
<evidence type="ECO:0000256" key="2">
    <source>
        <dbReference type="ARBA" id="ARBA00022840"/>
    </source>
</evidence>
<dbReference type="GO" id="GO:0110051">
    <property type="term" value="P:metabolite repair"/>
    <property type="evidence" value="ECO:0007669"/>
    <property type="project" value="TreeGrafter"/>
</dbReference>
<evidence type="ECO:0000256" key="4">
    <source>
        <dbReference type="ARBA" id="ARBA00023027"/>
    </source>
</evidence>
<dbReference type="GO" id="GO:0005524">
    <property type="term" value="F:ATP binding"/>
    <property type="evidence" value="ECO:0007669"/>
    <property type="project" value="UniProtKB-KW"/>
</dbReference>
<dbReference type="EMBL" id="HBEC01003450">
    <property type="protein sequence ID" value="CAD8281555.1"/>
    <property type="molecule type" value="Transcribed_RNA"/>
</dbReference>
<evidence type="ECO:0000256" key="5">
    <source>
        <dbReference type="ARBA" id="ARBA00023239"/>
    </source>
</evidence>
<keyword evidence="4" id="KW-0520">NAD</keyword>
<feature type="region of interest" description="Disordered" evidence="6">
    <location>
        <begin position="261"/>
        <end position="288"/>
    </location>
</feature>
<keyword evidence="1" id="KW-0547">Nucleotide-binding</keyword>
<dbReference type="PANTHER" id="PTHR12592:SF0">
    <property type="entry name" value="ATP-DEPENDENT (S)-NAD(P)H-HYDRATE DEHYDRATASE"/>
    <property type="match status" value="1"/>
</dbReference>
<dbReference type="PANTHER" id="PTHR12592">
    <property type="entry name" value="ATP-DEPENDENT (S)-NAD(P)H-HYDRATE DEHYDRATASE FAMILY MEMBER"/>
    <property type="match status" value="1"/>
</dbReference>
<keyword evidence="7" id="KW-0812">Transmembrane</keyword>
<name>A0A7R9YQW7_9CHLO</name>
<dbReference type="InterPro" id="IPR029056">
    <property type="entry name" value="Ribokinase-like"/>
</dbReference>
<dbReference type="Pfam" id="PF01256">
    <property type="entry name" value="Carb_kinase"/>
    <property type="match status" value="1"/>
</dbReference>
<dbReference type="SUPFAM" id="SSF53613">
    <property type="entry name" value="Ribokinase-like"/>
    <property type="match status" value="1"/>
</dbReference>
<feature type="compositionally biased region" description="Gly residues" evidence="6">
    <location>
        <begin position="266"/>
        <end position="277"/>
    </location>
</feature>
<keyword evidence="7" id="KW-0472">Membrane</keyword>
<dbReference type="AlphaFoldDB" id="A0A7R9YQW7"/>
<evidence type="ECO:0000256" key="7">
    <source>
        <dbReference type="SAM" id="Phobius"/>
    </source>
</evidence>
<sequence>MQACNMRVRLSSPPHSPTPCRALQDGLSDAAMSQAAARAAAEVAAWFGRIDSVVVGVGLGRDVLMLETARLVMKAAREAQLPMVLDGDALFLVAREPELVTGYPLCLLTPNLNELRRLASAMGLAGVASHSDHHKRLQGLVDKLGGPTVVSKGPTDVILDGRATVVCSVTGSPRRCGFQGCILSGVLAVFVAWTAALVEASLEGGEALVLEMNVMVLSAFGACATNRLACACAYADKRRSMLASDMLNFLGSSVELLEGDSARPVGQGGSATTGAVGGPRLPVRQSSR</sequence>
<feature type="domain" description="YjeF C-terminal" evidence="8">
    <location>
        <begin position="1"/>
        <end position="257"/>
    </location>
</feature>
<reference evidence="9" key="1">
    <citation type="submission" date="2021-01" db="EMBL/GenBank/DDBJ databases">
        <authorList>
            <person name="Corre E."/>
            <person name="Pelletier E."/>
            <person name="Niang G."/>
            <person name="Scheremetjew M."/>
            <person name="Finn R."/>
            <person name="Kale V."/>
            <person name="Holt S."/>
            <person name="Cochrane G."/>
            <person name="Meng A."/>
            <person name="Brown T."/>
            <person name="Cohen L."/>
        </authorList>
    </citation>
    <scope>NUCLEOTIDE SEQUENCE</scope>
    <source>
        <strain evidence="9">CCMP219</strain>
    </source>
</reference>
<accession>A0A7R9YQW7</accession>
<dbReference type="PROSITE" id="PS51383">
    <property type="entry name" value="YJEF_C_3"/>
    <property type="match status" value="1"/>
</dbReference>
<dbReference type="GO" id="GO:0047453">
    <property type="term" value="F:ATP-dependent NAD(P)H-hydrate dehydratase activity"/>
    <property type="evidence" value="ECO:0007669"/>
    <property type="project" value="TreeGrafter"/>
</dbReference>
<feature type="transmembrane region" description="Helical" evidence="7">
    <location>
        <begin position="181"/>
        <end position="202"/>
    </location>
</feature>
<evidence type="ECO:0000256" key="6">
    <source>
        <dbReference type="SAM" id="MobiDB-lite"/>
    </source>
</evidence>
<evidence type="ECO:0000256" key="3">
    <source>
        <dbReference type="ARBA" id="ARBA00022857"/>
    </source>
</evidence>
<keyword evidence="2" id="KW-0067">ATP-binding</keyword>
<keyword evidence="5" id="KW-0456">Lyase</keyword>
<gene>
    <name evidence="9" type="ORF">CEUR00632_LOCUS1590</name>
</gene>
<keyword evidence="3" id="KW-0521">NADP</keyword>
<feature type="transmembrane region" description="Helical" evidence="7">
    <location>
        <begin position="214"/>
        <end position="235"/>
    </location>
</feature>
<evidence type="ECO:0000313" key="9">
    <source>
        <dbReference type="EMBL" id="CAD8281555.1"/>
    </source>
</evidence>
<keyword evidence="7" id="KW-1133">Transmembrane helix</keyword>
<evidence type="ECO:0000256" key="1">
    <source>
        <dbReference type="ARBA" id="ARBA00022741"/>
    </source>
</evidence>
<evidence type="ECO:0000259" key="8">
    <source>
        <dbReference type="PROSITE" id="PS51383"/>
    </source>
</evidence>
<organism evidence="9">
    <name type="scientific">Chlamydomonas euryale</name>
    <dbReference type="NCBI Taxonomy" id="1486919"/>
    <lineage>
        <taxon>Eukaryota</taxon>
        <taxon>Viridiplantae</taxon>
        <taxon>Chlorophyta</taxon>
        <taxon>core chlorophytes</taxon>
        <taxon>Chlorophyceae</taxon>
        <taxon>CS clade</taxon>
        <taxon>Chlamydomonadales</taxon>
        <taxon>Chlamydomonadaceae</taxon>
        <taxon>Chlamydomonas</taxon>
    </lineage>
</organism>
<dbReference type="CDD" id="cd01171">
    <property type="entry name" value="YXKO-related"/>
    <property type="match status" value="1"/>
</dbReference>